<dbReference type="InterPro" id="IPR025699">
    <property type="entry name" value="ABC2_memb-like"/>
</dbReference>
<keyword evidence="1" id="KW-1133">Transmembrane helix</keyword>
<feature type="transmembrane region" description="Helical" evidence="1">
    <location>
        <begin position="87"/>
        <end position="108"/>
    </location>
</feature>
<feature type="transmembrane region" description="Helical" evidence="1">
    <location>
        <begin position="6"/>
        <end position="27"/>
    </location>
</feature>
<reference evidence="2" key="1">
    <citation type="submission" date="2019-08" db="EMBL/GenBank/DDBJ databases">
        <authorList>
            <person name="Kucharzyk K."/>
            <person name="Murdoch R.W."/>
            <person name="Higgins S."/>
            <person name="Loffler F."/>
        </authorList>
    </citation>
    <scope>NUCLEOTIDE SEQUENCE</scope>
</reference>
<keyword evidence="1" id="KW-0812">Transmembrane</keyword>
<name>A0A645EAE6_9ZZZZ</name>
<organism evidence="2">
    <name type="scientific">bioreactor metagenome</name>
    <dbReference type="NCBI Taxonomy" id="1076179"/>
    <lineage>
        <taxon>unclassified sequences</taxon>
        <taxon>metagenomes</taxon>
        <taxon>ecological metagenomes</taxon>
    </lineage>
</organism>
<evidence type="ECO:0000313" key="2">
    <source>
        <dbReference type="EMBL" id="MPM98606.1"/>
    </source>
</evidence>
<dbReference type="Pfam" id="PF13346">
    <property type="entry name" value="ABC2_membrane_5"/>
    <property type="match status" value="1"/>
</dbReference>
<feature type="transmembrane region" description="Helical" evidence="1">
    <location>
        <begin position="145"/>
        <end position="174"/>
    </location>
</feature>
<protein>
    <submittedName>
        <fullName evidence="2">Uncharacterized protein</fullName>
    </submittedName>
</protein>
<dbReference type="EMBL" id="VSSQ01044746">
    <property type="protein sequence ID" value="MPM98606.1"/>
    <property type="molecule type" value="Genomic_DNA"/>
</dbReference>
<comment type="caution">
    <text evidence="2">The sequence shown here is derived from an EMBL/GenBank/DDBJ whole genome shotgun (WGS) entry which is preliminary data.</text>
</comment>
<proteinExistence type="predicted"/>
<sequence length="179" mass="19145">MTVVPGINQSAFAMIYFAMMPITAMAYDERCKWDSLAAMMPYTAKDLVLSKYLLGYIGMGTACVLSIGANSIIKLFQHSSMTAEDALAILLIACAGVILLAVNLPFIFRFGVEKGRIIFMVIIAVSVFALMMAGDKIKILIASSLISPVLLAGIGVSAAILTNLISIAISNAVYKRKVL</sequence>
<evidence type="ECO:0000256" key="1">
    <source>
        <dbReference type="SAM" id="Phobius"/>
    </source>
</evidence>
<feature type="transmembrane region" description="Helical" evidence="1">
    <location>
        <begin position="115"/>
        <end position="133"/>
    </location>
</feature>
<feature type="transmembrane region" description="Helical" evidence="1">
    <location>
        <begin position="48"/>
        <end position="67"/>
    </location>
</feature>
<dbReference type="AlphaFoldDB" id="A0A645EAE6"/>
<gene>
    <name evidence="2" type="ORF">SDC9_145794</name>
</gene>
<accession>A0A645EAE6</accession>
<keyword evidence="1" id="KW-0472">Membrane</keyword>